<evidence type="ECO:0000256" key="1">
    <source>
        <dbReference type="SAM" id="MobiDB-lite"/>
    </source>
</evidence>
<dbReference type="eggNOG" id="KOG1721">
    <property type="taxonomic scope" value="Eukaryota"/>
</dbReference>
<feature type="compositionally biased region" description="Basic and acidic residues" evidence="1">
    <location>
        <begin position="170"/>
        <end position="179"/>
    </location>
</feature>
<dbReference type="AlphaFoldDB" id="M3YA79"/>
<dbReference type="HOGENOM" id="CLU_1342876_0_0_1"/>
<feature type="region of interest" description="Disordered" evidence="1">
    <location>
        <begin position="156"/>
        <end position="185"/>
    </location>
</feature>
<dbReference type="EMBL" id="AEYP01100307">
    <property type="status" value="NOT_ANNOTATED_CDS"/>
    <property type="molecule type" value="Genomic_DNA"/>
</dbReference>
<evidence type="ECO:0000256" key="2">
    <source>
        <dbReference type="SAM" id="SignalP"/>
    </source>
</evidence>
<feature type="region of interest" description="Disordered" evidence="1">
    <location>
        <begin position="123"/>
        <end position="144"/>
    </location>
</feature>
<feature type="signal peptide" evidence="2">
    <location>
        <begin position="1"/>
        <end position="19"/>
    </location>
</feature>
<dbReference type="OMA" id="RISSHQC"/>
<protein>
    <submittedName>
        <fullName evidence="3">Uncharacterized protein</fullName>
    </submittedName>
</protein>
<proteinExistence type="predicted"/>
<reference evidence="3" key="1">
    <citation type="submission" date="2024-06" db="UniProtKB">
        <authorList>
            <consortium name="Ensembl"/>
        </authorList>
    </citation>
    <scope>IDENTIFICATION</scope>
</reference>
<dbReference type="InParanoid" id="M3YA79"/>
<organism evidence="3">
    <name type="scientific">Mustela putorius furo</name>
    <name type="common">European domestic ferret</name>
    <name type="synonym">Mustela furo</name>
    <dbReference type="NCBI Taxonomy" id="9669"/>
    <lineage>
        <taxon>Eukaryota</taxon>
        <taxon>Metazoa</taxon>
        <taxon>Chordata</taxon>
        <taxon>Craniata</taxon>
        <taxon>Vertebrata</taxon>
        <taxon>Euteleostomi</taxon>
        <taxon>Mammalia</taxon>
        <taxon>Eutheria</taxon>
        <taxon>Laurasiatheria</taxon>
        <taxon>Carnivora</taxon>
        <taxon>Caniformia</taxon>
        <taxon>Musteloidea</taxon>
        <taxon>Mustelidae</taxon>
        <taxon>Mustelinae</taxon>
        <taxon>Mustela</taxon>
    </lineage>
</organism>
<evidence type="ECO:0000313" key="3">
    <source>
        <dbReference type="Ensembl" id="ENSMPUP00000008236.1"/>
    </source>
</evidence>
<feature type="chain" id="PRO_5004044561" evidence="2">
    <location>
        <begin position="20"/>
        <end position="204"/>
    </location>
</feature>
<sequence>MLETLVLVASMGCWCGVEEAPLEQGVSVEGAYHFRTPKAYPSTLKANICDMCGLVSKTLHLAKCQGNHPTQKPDKCEACGRGFWLRISSHQCQQEPSREKRFTGSKRAKDVLDGLDLVQHRATHSMGKPHGHQAPAAAERPHHTEVLQVQQLWEQLSEGSHAPRPPAHSFQRDPADAQHGEMPLKSMPPLFVTRKRHWRDTLCV</sequence>
<accession>M3YA79</accession>
<dbReference type="Ensembl" id="ENSMPUT00000008367.1">
    <property type="protein sequence ID" value="ENSMPUP00000008236.1"/>
    <property type="gene ID" value="ENSMPUG00000008298.1"/>
</dbReference>
<keyword evidence="2" id="KW-0732">Signal</keyword>
<name>M3YA79_MUSPF</name>